<dbReference type="Pfam" id="PF00903">
    <property type="entry name" value="Glyoxalase"/>
    <property type="match status" value="2"/>
</dbReference>
<keyword evidence="1" id="KW-0479">Metal-binding</keyword>
<dbReference type="GO" id="GO:0046872">
    <property type="term" value="F:metal ion binding"/>
    <property type="evidence" value="ECO:0007669"/>
    <property type="project" value="UniProtKB-KW"/>
</dbReference>
<evidence type="ECO:0000259" key="2">
    <source>
        <dbReference type="PROSITE" id="PS51819"/>
    </source>
</evidence>
<dbReference type="GO" id="GO:0046491">
    <property type="term" value="P:L-methylmalonyl-CoA metabolic process"/>
    <property type="evidence" value="ECO:0007669"/>
    <property type="project" value="TreeGrafter"/>
</dbReference>
<feature type="domain" description="VOC" evidence="2">
    <location>
        <begin position="9"/>
        <end position="119"/>
    </location>
</feature>
<evidence type="ECO:0000256" key="1">
    <source>
        <dbReference type="ARBA" id="ARBA00022723"/>
    </source>
</evidence>
<evidence type="ECO:0000313" key="3">
    <source>
        <dbReference type="EMBL" id="CAB4916788.1"/>
    </source>
</evidence>
<protein>
    <submittedName>
        <fullName evidence="3">Unannotated protein</fullName>
    </submittedName>
</protein>
<dbReference type="Gene3D" id="3.10.180.10">
    <property type="entry name" value="2,3-Dihydroxybiphenyl 1,2-Dioxygenase, domain 1"/>
    <property type="match status" value="2"/>
</dbReference>
<dbReference type="PANTHER" id="PTHR43048">
    <property type="entry name" value="METHYLMALONYL-COA EPIMERASE"/>
    <property type="match status" value="1"/>
</dbReference>
<sequence>MKTIPVIRQIGHVALRTTDLDACIDQATQVMGLAISQQDDTGVYLTESEQHHSIHYIADDRNGLDHIGLEAYDEDALVEIRKRLEQENISFVTHADDEIYGDVISFIGPEDIAYQIYAGIPQSPSEGRQHHLFPARSQPGVRPKRFGHLTFLVSDADKMQSFVCDVLDFRISDVPPGGYFVRCNVDHHGLGIMGGFEKARLHHHAWEVRDIGELANIGDRVYEYGKTLTWGPVRHGVGNNIAAYFTDPTGCIVEYYCDMQLIYNDSDFVMREWKPEDWHSMWMPERPTGGRDFGVTTIHGS</sequence>
<dbReference type="InterPro" id="IPR004360">
    <property type="entry name" value="Glyas_Fos-R_dOase_dom"/>
</dbReference>
<dbReference type="PROSITE" id="PS51819">
    <property type="entry name" value="VOC"/>
    <property type="match status" value="2"/>
</dbReference>
<dbReference type="GO" id="GO:0004493">
    <property type="term" value="F:methylmalonyl-CoA epimerase activity"/>
    <property type="evidence" value="ECO:0007669"/>
    <property type="project" value="TreeGrafter"/>
</dbReference>
<dbReference type="SUPFAM" id="SSF54593">
    <property type="entry name" value="Glyoxalase/Bleomycin resistance protein/Dihydroxybiphenyl dioxygenase"/>
    <property type="match status" value="1"/>
</dbReference>
<dbReference type="InterPro" id="IPR029068">
    <property type="entry name" value="Glyas_Bleomycin-R_OHBP_Dase"/>
</dbReference>
<dbReference type="InterPro" id="IPR051785">
    <property type="entry name" value="MMCE/EMCE_epimerase"/>
</dbReference>
<organism evidence="3">
    <name type="scientific">freshwater metagenome</name>
    <dbReference type="NCBI Taxonomy" id="449393"/>
    <lineage>
        <taxon>unclassified sequences</taxon>
        <taxon>metagenomes</taxon>
        <taxon>ecological metagenomes</taxon>
    </lineage>
</organism>
<dbReference type="AlphaFoldDB" id="A0A6J7HC75"/>
<dbReference type="PANTHER" id="PTHR43048:SF5">
    <property type="entry name" value="BLR5325 PROTEIN"/>
    <property type="match status" value="1"/>
</dbReference>
<name>A0A6J7HC75_9ZZZZ</name>
<dbReference type="EMBL" id="CAFBMX010000001">
    <property type="protein sequence ID" value="CAB4916788.1"/>
    <property type="molecule type" value="Genomic_DNA"/>
</dbReference>
<accession>A0A6J7HC75</accession>
<feature type="domain" description="VOC" evidence="2">
    <location>
        <begin position="145"/>
        <end position="258"/>
    </location>
</feature>
<gene>
    <name evidence="3" type="ORF">UFOPK3674_00293</name>
</gene>
<proteinExistence type="predicted"/>
<dbReference type="InterPro" id="IPR037523">
    <property type="entry name" value="VOC_core"/>
</dbReference>
<reference evidence="3" key="1">
    <citation type="submission" date="2020-05" db="EMBL/GenBank/DDBJ databases">
        <authorList>
            <person name="Chiriac C."/>
            <person name="Salcher M."/>
            <person name="Ghai R."/>
            <person name="Kavagutti S V."/>
        </authorList>
    </citation>
    <scope>NUCLEOTIDE SEQUENCE</scope>
</reference>